<gene>
    <name evidence="2" type="ORF">SAMN04489708_104101</name>
</gene>
<keyword evidence="3" id="KW-1185">Reference proteome</keyword>
<dbReference type="RefSeq" id="WP_264080734.1">
    <property type="nucleotide sequence ID" value="NZ_CP028290.1"/>
</dbReference>
<dbReference type="InterPro" id="IPR045351">
    <property type="entry name" value="DUF6531"/>
</dbReference>
<dbReference type="CDD" id="cd14742">
    <property type="entry name" value="PAAR_RHS"/>
    <property type="match status" value="1"/>
</dbReference>
<proteinExistence type="predicted"/>
<dbReference type="AlphaFoldDB" id="A0A1H0MWP6"/>
<dbReference type="Proteomes" id="UP000199317">
    <property type="component" value="Unassembled WGS sequence"/>
</dbReference>
<sequence length="268" mass="28715">MGGMAAARQADEIGHVSVWARLARVGLRLASGRAAMRAVADAAVCRDHGQPNAKFIAEGSDSVFIETYPAARKGDKMMCAAQIASGSDDVLVGGNKTAYLEIADDRAWWETALEIGVGLAMGRGSFLGKVGCLALGAVVGYALGRGFRALIGYPVHPATGGKVLDGSRDTDFVLPGPLAIAWRRFYSSHDHREGTLHGAGWSVPYEIELHVERCWAASWPSMHRMRRAGRCTRCGTSTTRWATARARNCRPWAAADRDRWAGPCCGAA</sequence>
<feature type="domain" description="DUF6531" evidence="1">
    <location>
        <begin position="152"/>
        <end position="213"/>
    </location>
</feature>
<dbReference type="Pfam" id="PF20148">
    <property type="entry name" value="DUF6531"/>
    <property type="match status" value="1"/>
</dbReference>
<name>A0A1H0MWP6_9BURK</name>
<dbReference type="Gene3D" id="2.60.200.60">
    <property type="match status" value="1"/>
</dbReference>
<accession>A0A1H0MWP6</accession>
<evidence type="ECO:0000313" key="3">
    <source>
        <dbReference type="Proteomes" id="UP000199317"/>
    </source>
</evidence>
<organism evidence="2 3">
    <name type="scientific">Paracidovorax cattleyae</name>
    <dbReference type="NCBI Taxonomy" id="80868"/>
    <lineage>
        <taxon>Bacteria</taxon>
        <taxon>Pseudomonadati</taxon>
        <taxon>Pseudomonadota</taxon>
        <taxon>Betaproteobacteria</taxon>
        <taxon>Burkholderiales</taxon>
        <taxon>Comamonadaceae</taxon>
        <taxon>Paracidovorax</taxon>
    </lineage>
</organism>
<evidence type="ECO:0000313" key="2">
    <source>
        <dbReference type="EMBL" id="SDO84801.1"/>
    </source>
</evidence>
<reference evidence="3" key="1">
    <citation type="submission" date="2016-10" db="EMBL/GenBank/DDBJ databases">
        <authorList>
            <person name="Varghese N."/>
            <person name="Submissions S."/>
        </authorList>
    </citation>
    <scope>NUCLEOTIDE SEQUENCE [LARGE SCALE GENOMIC DNA]</scope>
    <source>
        <strain evidence="3">DSM 17101</strain>
    </source>
</reference>
<dbReference type="Pfam" id="PF05488">
    <property type="entry name" value="PAAR_motif"/>
    <property type="match status" value="1"/>
</dbReference>
<dbReference type="EMBL" id="FNJL01000004">
    <property type="protein sequence ID" value="SDO84801.1"/>
    <property type="molecule type" value="Genomic_DNA"/>
</dbReference>
<protein>
    <submittedName>
        <fullName evidence="2">PAAR motif-containing protein</fullName>
    </submittedName>
</protein>
<evidence type="ECO:0000259" key="1">
    <source>
        <dbReference type="Pfam" id="PF20148"/>
    </source>
</evidence>
<dbReference type="InterPro" id="IPR008727">
    <property type="entry name" value="PAAR_motif"/>
</dbReference>